<reference evidence="2" key="1">
    <citation type="journal article" date="2024" name="Front. Bioeng. Biotechnol.">
        <title>Genome-scale model development and genomic sequencing of the oleaginous clade Lipomyces.</title>
        <authorList>
            <person name="Czajka J.J."/>
            <person name="Han Y."/>
            <person name="Kim J."/>
            <person name="Mondo S.J."/>
            <person name="Hofstad B.A."/>
            <person name="Robles A."/>
            <person name="Haridas S."/>
            <person name="Riley R."/>
            <person name="LaButti K."/>
            <person name="Pangilinan J."/>
            <person name="Andreopoulos W."/>
            <person name="Lipzen A."/>
            <person name="Yan J."/>
            <person name="Wang M."/>
            <person name="Ng V."/>
            <person name="Grigoriev I.V."/>
            <person name="Spatafora J.W."/>
            <person name="Magnuson J.K."/>
            <person name="Baker S.E."/>
            <person name="Pomraning K.R."/>
        </authorList>
    </citation>
    <scope>NUCLEOTIDE SEQUENCE [LARGE SCALE GENOMIC DNA]</scope>
    <source>
        <strain evidence="2">CBS 7786</strain>
    </source>
</reference>
<dbReference type="EMBL" id="MU971371">
    <property type="protein sequence ID" value="KAK9237258.1"/>
    <property type="molecule type" value="Genomic_DNA"/>
</dbReference>
<keyword evidence="1" id="KW-0489">Methyltransferase</keyword>
<accession>A0ACC3T059</accession>
<protein>
    <submittedName>
        <fullName evidence="1">S-adenosyl-L-methionine-dependent methyltransferase</fullName>
    </submittedName>
</protein>
<organism evidence="1 2">
    <name type="scientific">Lipomyces kononenkoae</name>
    <name type="common">Yeast</name>
    <dbReference type="NCBI Taxonomy" id="34357"/>
    <lineage>
        <taxon>Eukaryota</taxon>
        <taxon>Fungi</taxon>
        <taxon>Dikarya</taxon>
        <taxon>Ascomycota</taxon>
        <taxon>Saccharomycotina</taxon>
        <taxon>Lipomycetes</taxon>
        <taxon>Lipomycetales</taxon>
        <taxon>Lipomycetaceae</taxon>
        <taxon>Lipomyces</taxon>
    </lineage>
</organism>
<sequence>MRLRPGIITRAWRESSNLAQLVPEVRTIESARSELRWITEYVHEKMTDRASKGMKVSESDLQSKISHLCYLRGQKGFPLQYLLGSQPFGDSLDIKCRRGVLIPRWETEEWGIKIAQAIRRSHPFFTAGAREGVDQLSAETGSEMTVSETRSPTFKVLDLCTGTGCLALLFAEQLRPPMGKSVYVEGVDISQNAVELARRNRAINAGVFEQYGTSVVFTYADIFALDISSDHFDIIIANPPYVSEEHYYSCRHTTRSVRRFEPKHALLGGIDFYRKIFQLAREGAVPAVVCEVADQWQVDEIVEECIDDELEATRMSDSAGTVRTVIAWRKESSAWII</sequence>
<proteinExistence type="predicted"/>
<keyword evidence="1" id="KW-0808">Transferase</keyword>
<evidence type="ECO:0000313" key="2">
    <source>
        <dbReference type="Proteomes" id="UP001433508"/>
    </source>
</evidence>
<gene>
    <name evidence="1" type="ORF">V1525DRAFT_456843</name>
</gene>
<comment type="caution">
    <text evidence="1">The sequence shown here is derived from an EMBL/GenBank/DDBJ whole genome shotgun (WGS) entry which is preliminary data.</text>
</comment>
<evidence type="ECO:0000313" key="1">
    <source>
        <dbReference type="EMBL" id="KAK9237258.1"/>
    </source>
</evidence>
<dbReference type="Proteomes" id="UP001433508">
    <property type="component" value="Unassembled WGS sequence"/>
</dbReference>
<keyword evidence="2" id="KW-1185">Reference proteome</keyword>
<name>A0ACC3T059_LIPKO</name>